<reference evidence="1" key="1">
    <citation type="submission" date="2012-03" db="EMBL/GenBank/DDBJ databases">
        <title>Functional metagenomics reveals considerable lignocellulase gene clusters in the gut microbiome of a wood-feeding higher termite.</title>
        <authorList>
            <person name="Liu N."/>
        </authorList>
    </citation>
    <scope>NUCLEOTIDE SEQUENCE</scope>
</reference>
<sequence>MFNIKSEEPFDYTKWRKTQPWHNMTAEEITQEAENLFPQKSFGWG</sequence>
<evidence type="ECO:0000313" key="1">
    <source>
        <dbReference type="EMBL" id="AGS51627.1"/>
    </source>
</evidence>
<organism evidence="1">
    <name type="scientific">uncultured bacterium contig00017</name>
    <dbReference type="NCBI Taxonomy" id="1181508"/>
    <lineage>
        <taxon>Bacteria</taxon>
        <taxon>environmental samples</taxon>
    </lineage>
</organism>
<dbReference type="AlphaFoldDB" id="A0A806JY19"/>
<proteinExistence type="predicted"/>
<protein>
    <submittedName>
        <fullName evidence="1">Uncharacterized protein</fullName>
    </submittedName>
</protein>
<accession>A0A806JY19</accession>
<name>A0A806JY19_9BACT</name>
<dbReference type="EMBL" id="JQ844166">
    <property type="protein sequence ID" value="AGS51627.1"/>
    <property type="molecule type" value="Genomic_DNA"/>
</dbReference>